<evidence type="ECO:0000313" key="6">
    <source>
        <dbReference type="EMBL" id="RBQ03839.1"/>
    </source>
</evidence>
<feature type="transmembrane region" description="Helical" evidence="5">
    <location>
        <begin position="372"/>
        <end position="389"/>
    </location>
</feature>
<evidence type="ECO:0000256" key="4">
    <source>
        <dbReference type="ARBA" id="ARBA00023136"/>
    </source>
</evidence>
<dbReference type="AlphaFoldDB" id="A0A366KRL2"/>
<dbReference type="Pfam" id="PF13520">
    <property type="entry name" value="AA_permease_2"/>
    <property type="match status" value="1"/>
</dbReference>
<dbReference type="RefSeq" id="WP_113950667.1">
    <property type="nucleotide sequence ID" value="NZ_QNQU01000019.1"/>
</dbReference>
<sequence length="483" mass="52744">MEIQKEGEPSKRKLSLFDATMLVMGSMIGSGIFIVSADIMRNLGSGYWLIVVWIITGVMTVAAAISYGELSSMFPKAGGQYTYLKEIFGKMMGFLYGWGLFTVIQTGTIAAVAVAFGKFTAYLIPALNDAAPIFQSGSYKITWIQILAIAVILLLTYINTKGVEGGKILQNIFTGSKIVALIGLIVLGFLLVKNSFWSGNMSLGWSAFNNLKTDPSGNLLKSGWESISGMTIMGGIAAAMVGSVFSSVAWENVTFVSGEIENPRKNVVRSMVLGTTAVMILYLMVNFVYLNTLNRDSIAFALNDRVAVVASEQIFGSGVGTIVIAVLVMISTFGCVNGIVLAGARVFQSMAEDGMFFKAALKNNKNGVPEKSLWMQGIWASVLCLSGQYGNLLDMISFVIVLFYMITVFGVIYLRIKKPNVERPYKTWLYPVTPIIYLLIGAAFCVLLLIYKQQYTWPGLLIVILGVPVYFSLIKKNSRLNQI</sequence>
<evidence type="ECO:0000256" key="2">
    <source>
        <dbReference type="ARBA" id="ARBA00022692"/>
    </source>
</evidence>
<protein>
    <submittedName>
        <fullName evidence="6">Amino acid transporter</fullName>
    </submittedName>
</protein>
<dbReference type="PANTHER" id="PTHR11785">
    <property type="entry name" value="AMINO ACID TRANSPORTER"/>
    <property type="match status" value="1"/>
</dbReference>
<accession>A0A366KRL2</accession>
<feature type="transmembrane region" description="Helical" evidence="5">
    <location>
        <begin position="322"/>
        <end position="347"/>
    </location>
</feature>
<dbReference type="EMBL" id="QNQU01000019">
    <property type="protein sequence ID" value="RBQ03839.1"/>
    <property type="molecule type" value="Genomic_DNA"/>
</dbReference>
<feature type="transmembrane region" description="Helical" evidence="5">
    <location>
        <begin position="428"/>
        <end position="451"/>
    </location>
</feature>
<dbReference type="Gene3D" id="1.20.1740.10">
    <property type="entry name" value="Amino acid/polyamine transporter I"/>
    <property type="match status" value="1"/>
</dbReference>
<feature type="transmembrane region" description="Helical" evidence="5">
    <location>
        <begin position="271"/>
        <end position="290"/>
    </location>
</feature>
<keyword evidence="2 5" id="KW-0812">Transmembrane</keyword>
<dbReference type="Proteomes" id="UP000252081">
    <property type="component" value="Unassembled WGS sequence"/>
</dbReference>
<keyword evidence="7" id="KW-1185">Reference proteome</keyword>
<comment type="caution">
    <text evidence="6">The sequence shown here is derived from an EMBL/GenBank/DDBJ whole genome shotgun (WGS) entry which is preliminary data.</text>
</comment>
<feature type="transmembrane region" description="Helical" evidence="5">
    <location>
        <begin position="227"/>
        <end position="250"/>
    </location>
</feature>
<dbReference type="OrthoDB" id="9806937at2"/>
<name>A0A366KRL2_9SPHI</name>
<feature type="transmembrane region" description="Helical" evidence="5">
    <location>
        <begin position="21"/>
        <end position="40"/>
    </location>
</feature>
<feature type="transmembrane region" description="Helical" evidence="5">
    <location>
        <begin position="95"/>
        <end position="121"/>
    </location>
</feature>
<evidence type="ECO:0000256" key="5">
    <source>
        <dbReference type="SAM" id="Phobius"/>
    </source>
</evidence>
<dbReference type="GO" id="GO:0015179">
    <property type="term" value="F:L-amino acid transmembrane transporter activity"/>
    <property type="evidence" value="ECO:0007669"/>
    <property type="project" value="TreeGrafter"/>
</dbReference>
<reference evidence="6 7" key="1">
    <citation type="submission" date="2018-07" db="EMBL/GenBank/DDBJ databases">
        <title>A draft genome of a endophytic bacteria, a new species of Pedobacter.</title>
        <authorList>
            <person name="Zhang Z.D."/>
            <person name="Chen Z.J."/>
        </authorList>
    </citation>
    <scope>NUCLEOTIDE SEQUENCE [LARGE SCALE GENOMIC DNA]</scope>
    <source>
        <strain evidence="6 7">RS10</strain>
    </source>
</reference>
<keyword evidence="4 5" id="KW-0472">Membrane</keyword>
<evidence type="ECO:0000256" key="3">
    <source>
        <dbReference type="ARBA" id="ARBA00022989"/>
    </source>
</evidence>
<dbReference type="InterPro" id="IPR002293">
    <property type="entry name" value="AA/rel_permease1"/>
</dbReference>
<feature type="transmembrane region" description="Helical" evidence="5">
    <location>
        <begin position="395"/>
        <end position="416"/>
    </location>
</feature>
<proteinExistence type="predicted"/>
<feature type="transmembrane region" description="Helical" evidence="5">
    <location>
        <begin position="172"/>
        <end position="192"/>
    </location>
</feature>
<feature type="transmembrane region" description="Helical" evidence="5">
    <location>
        <begin position="141"/>
        <end position="160"/>
    </location>
</feature>
<dbReference type="GO" id="GO:0016020">
    <property type="term" value="C:membrane"/>
    <property type="evidence" value="ECO:0007669"/>
    <property type="project" value="UniProtKB-SubCell"/>
</dbReference>
<evidence type="ECO:0000313" key="7">
    <source>
        <dbReference type="Proteomes" id="UP000252081"/>
    </source>
</evidence>
<keyword evidence="3 5" id="KW-1133">Transmembrane helix</keyword>
<comment type="subcellular location">
    <subcellularLocation>
        <location evidence="1">Membrane</location>
        <topology evidence="1">Multi-pass membrane protein</topology>
    </subcellularLocation>
</comment>
<organism evidence="6 7">
    <name type="scientific">Pedobacter miscanthi</name>
    <dbReference type="NCBI Taxonomy" id="2259170"/>
    <lineage>
        <taxon>Bacteria</taxon>
        <taxon>Pseudomonadati</taxon>
        <taxon>Bacteroidota</taxon>
        <taxon>Sphingobacteriia</taxon>
        <taxon>Sphingobacteriales</taxon>
        <taxon>Sphingobacteriaceae</taxon>
        <taxon>Pedobacter</taxon>
    </lineage>
</organism>
<feature type="transmembrane region" description="Helical" evidence="5">
    <location>
        <begin position="46"/>
        <end position="67"/>
    </location>
</feature>
<feature type="transmembrane region" description="Helical" evidence="5">
    <location>
        <begin position="457"/>
        <end position="474"/>
    </location>
</feature>
<dbReference type="PIRSF" id="PIRSF006060">
    <property type="entry name" value="AA_transporter"/>
    <property type="match status" value="1"/>
</dbReference>
<dbReference type="PANTHER" id="PTHR11785:SF512">
    <property type="entry name" value="SOBREMESA, ISOFORM B"/>
    <property type="match status" value="1"/>
</dbReference>
<evidence type="ECO:0000256" key="1">
    <source>
        <dbReference type="ARBA" id="ARBA00004141"/>
    </source>
</evidence>
<dbReference type="InterPro" id="IPR050598">
    <property type="entry name" value="AminoAcid_Transporter"/>
</dbReference>
<gene>
    <name evidence="6" type="ORF">DRW42_20330</name>
</gene>